<dbReference type="SUPFAM" id="SSF63829">
    <property type="entry name" value="Calcium-dependent phosphotriesterase"/>
    <property type="match status" value="1"/>
</dbReference>
<dbReference type="Gene3D" id="2.130.10.10">
    <property type="entry name" value="YVTN repeat-like/Quinoprotein amine dehydrogenase"/>
    <property type="match status" value="2"/>
</dbReference>
<protein>
    <recommendedName>
        <fullName evidence="4">Hybrid sensor histidine kinase/response regulator</fullName>
    </recommendedName>
</protein>
<dbReference type="EMBL" id="QRNB01000042">
    <property type="protein sequence ID" value="RHK09952.1"/>
    <property type="molecule type" value="Genomic_DNA"/>
</dbReference>
<sequence>MMIKKQNYLKHAIVLFLLLLLMQPGRAWAAYENVEFSSLTNHDGLTNSQVGAILKDTRGYIWFGTQSGLCRFDGFRMKTFYYSITDDKSLPNNSVDELQQDYDGNIWVHTSVGYSIYKYDEEQFDRKPEEWLKNIHVQGPPYKLLIDKDKNMWIAVYGQGLYYHNAKTKNTYLFKFTKKAQPGCLKEGNISKITEVDGDALITYGDGTICRVNGQKQKVLWYNSFLANHKAAGDNGAYTFYDGIGGFWVSVSNANYVYQSKTGKWTDARSYLTNMGIAIPCPTRILMRDIARDKAGNLWVASDHNGLFFVDFKRKICRQYVHSEAKGSIVDNSLQKVYVDDEGAICR</sequence>
<dbReference type="AlphaFoldDB" id="A0A3R6ILH1"/>
<feature type="signal peptide" evidence="1">
    <location>
        <begin position="1"/>
        <end position="29"/>
    </location>
</feature>
<feature type="chain" id="PRO_5018721096" description="Hybrid sensor histidine kinase/response regulator" evidence="1">
    <location>
        <begin position="30"/>
        <end position="347"/>
    </location>
</feature>
<evidence type="ECO:0008006" key="4">
    <source>
        <dbReference type="Google" id="ProtNLM"/>
    </source>
</evidence>
<organism evidence="2 3">
    <name type="scientific">Segatella copri</name>
    <dbReference type="NCBI Taxonomy" id="165179"/>
    <lineage>
        <taxon>Bacteria</taxon>
        <taxon>Pseudomonadati</taxon>
        <taxon>Bacteroidota</taxon>
        <taxon>Bacteroidia</taxon>
        <taxon>Bacteroidales</taxon>
        <taxon>Prevotellaceae</taxon>
        <taxon>Segatella</taxon>
    </lineage>
</organism>
<evidence type="ECO:0000256" key="1">
    <source>
        <dbReference type="SAM" id="SignalP"/>
    </source>
</evidence>
<gene>
    <name evidence="2" type="ORF">DW079_08900</name>
</gene>
<dbReference type="Proteomes" id="UP000286211">
    <property type="component" value="Unassembled WGS sequence"/>
</dbReference>
<comment type="caution">
    <text evidence="2">The sequence shown here is derived from an EMBL/GenBank/DDBJ whole genome shotgun (WGS) entry which is preliminary data.</text>
</comment>
<evidence type="ECO:0000313" key="2">
    <source>
        <dbReference type="EMBL" id="RHK09952.1"/>
    </source>
</evidence>
<keyword evidence="1" id="KW-0732">Signal</keyword>
<name>A0A3R6ILH1_9BACT</name>
<proteinExistence type="predicted"/>
<reference evidence="2 3" key="1">
    <citation type="submission" date="2018-08" db="EMBL/GenBank/DDBJ databases">
        <title>A genome reference for cultivated species of the human gut microbiota.</title>
        <authorList>
            <person name="Zou Y."/>
            <person name="Xue W."/>
            <person name="Luo G."/>
        </authorList>
    </citation>
    <scope>NUCLEOTIDE SEQUENCE [LARGE SCALE GENOMIC DNA]</scope>
    <source>
        <strain evidence="2 3">AF46-2NS</strain>
    </source>
</reference>
<dbReference type="InterPro" id="IPR011110">
    <property type="entry name" value="Reg_prop"/>
</dbReference>
<accession>A0A3R6ILH1</accession>
<dbReference type="InterPro" id="IPR015943">
    <property type="entry name" value="WD40/YVTN_repeat-like_dom_sf"/>
</dbReference>
<evidence type="ECO:0000313" key="3">
    <source>
        <dbReference type="Proteomes" id="UP000286211"/>
    </source>
</evidence>
<dbReference type="Pfam" id="PF07494">
    <property type="entry name" value="Reg_prop"/>
    <property type="match status" value="2"/>
</dbReference>